<dbReference type="GO" id="GO:0016787">
    <property type="term" value="F:hydrolase activity"/>
    <property type="evidence" value="ECO:0007669"/>
    <property type="project" value="UniProtKB-KW"/>
</dbReference>
<dbReference type="SUPFAM" id="SSF56601">
    <property type="entry name" value="beta-lactamase/transpeptidase-like"/>
    <property type="match status" value="1"/>
</dbReference>
<feature type="domain" description="Beta-lactamase-related" evidence="1">
    <location>
        <begin position="67"/>
        <end position="371"/>
    </location>
</feature>
<proteinExistence type="predicted"/>
<dbReference type="InterPro" id="IPR012338">
    <property type="entry name" value="Beta-lactam/transpept-like"/>
</dbReference>
<name>A0A371JQI1_9FLAO</name>
<dbReference type="InterPro" id="IPR050491">
    <property type="entry name" value="AmpC-like"/>
</dbReference>
<evidence type="ECO:0000313" key="3">
    <source>
        <dbReference type="Proteomes" id="UP000261828"/>
    </source>
</evidence>
<dbReference type="Proteomes" id="UP000261828">
    <property type="component" value="Unassembled WGS sequence"/>
</dbReference>
<dbReference type="AlphaFoldDB" id="A0A371JQI1"/>
<dbReference type="EMBL" id="QTJX01000002">
    <property type="protein sequence ID" value="RDY59736.1"/>
    <property type="molecule type" value="Genomic_DNA"/>
</dbReference>
<dbReference type="PANTHER" id="PTHR46825">
    <property type="entry name" value="D-ALANYL-D-ALANINE-CARBOXYPEPTIDASE/ENDOPEPTIDASE AMPH"/>
    <property type="match status" value="1"/>
</dbReference>
<dbReference type="OrthoDB" id="1522765at2"/>
<comment type="caution">
    <text evidence="2">The sequence shown here is derived from an EMBL/GenBank/DDBJ whole genome shotgun (WGS) entry which is preliminary data.</text>
</comment>
<gene>
    <name evidence="2" type="ORF">DX873_10250</name>
</gene>
<sequence length="396" mass="43629">MVNKFFKRQIPVLPLWQSFKINDMRAGFLILLGFFGMSLVGCDKDDHNPIEPTLEVGVAGDTLLEPNMKKILEDYSIPGLASLTLDSNGVVEEVEIGIQSIDGENEIIQNSKWHLGSITKSMTATLVGILVDHGYLSWNTTIGDVASEGYLEDYKDVTMVQLLSHTGGILAEDYPVDPSDTRDVSEIRQEWALAVLNQPQGQIGTFSYSNNSYVVAGVMLELITQTSWEELMETFLLAPLGMTQTGFGAPGKNGNAHEPWGHHLEGGEWSPKNPTDIFSDNPMALGPGGTVHTTLNDLTKYIDLHLGESSIINASTLEMLHTEVNDSGYALGWNINENGIFHSGSNTNWFAQLYIDLDNNFVNFAVTNSYDLQGERSIPAIMETMRVMGTRYANSQ</sequence>
<reference evidence="2 3" key="1">
    <citation type="submission" date="2018-08" db="EMBL/GenBank/DDBJ databases">
        <title>Muricauda nanhaiensis sp. nov., isolated from seawater of the South China Sea.</title>
        <authorList>
            <person name="Dang Y."/>
        </authorList>
    </citation>
    <scope>NUCLEOTIDE SEQUENCE [LARGE SCALE GENOMIC DNA]</scope>
    <source>
        <strain evidence="2 3">SM1704</strain>
    </source>
</reference>
<keyword evidence="3" id="KW-1185">Reference proteome</keyword>
<dbReference type="InterPro" id="IPR001466">
    <property type="entry name" value="Beta-lactam-related"/>
</dbReference>
<dbReference type="Gene3D" id="3.40.710.10">
    <property type="entry name" value="DD-peptidase/beta-lactamase superfamily"/>
    <property type="match status" value="1"/>
</dbReference>
<evidence type="ECO:0000313" key="2">
    <source>
        <dbReference type="EMBL" id="RDY59736.1"/>
    </source>
</evidence>
<evidence type="ECO:0000259" key="1">
    <source>
        <dbReference type="Pfam" id="PF00144"/>
    </source>
</evidence>
<keyword evidence="2" id="KW-0378">Hydrolase</keyword>
<protein>
    <submittedName>
        <fullName evidence="2">Class A beta-lactamase-related serine hydrolase</fullName>
    </submittedName>
</protein>
<dbReference type="Pfam" id="PF00144">
    <property type="entry name" value="Beta-lactamase"/>
    <property type="match status" value="1"/>
</dbReference>
<dbReference type="PANTHER" id="PTHR46825:SF9">
    <property type="entry name" value="BETA-LACTAMASE-RELATED DOMAIN-CONTAINING PROTEIN"/>
    <property type="match status" value="1"/>
</dbReference>
<organism evidence="2 3">
    <name type="scientific">Flagellimonas nanhaiensis</name>
    <dbReference type="NCBI Taxonomy" id="2292706"/>
    <lineage>
        <taxon>Bacteria</taxon>
        <taxon>Pseudomonadati</taxon>
        <taxon>Bacteroidota</taxon>
        <taxon>Flavobacteriia</taxon>
        <taxon>Flavobacteriales</taxon>
        <taxon>Flavobacteriaceae</taxon>
        <taxon>Flagellimonas</taxon>
    </lineage>
</organism>
<accession>A0A371JQI1</accession>